<feature type="non-terminal residue" evidence="1">
    <location>
        <position position="91"/>
    </location>
</feature>
<organism evidence="1 2">
    <name type="scientific">Staurois parvus</name>
    <dbReference type="NCBI Taxonomy" id="386267"/>
    <lineage>
        <taxon>Eukaryota</taxon>
        <taxon>Metazoa</taxon>
        <taxon>Chordata</taxon>
        <taxon>Craniata</taxon>
        <taxon>Vertebrata</taxon>
        <taxon>Euteleostomi</taxon>
        <taxon>Amphibia</taxon>
        <taxon>Batrachia</taxon>
        <taxon>Anura</taxon>
        <taxon>Neobatrachia</taxon>
        <taxon>Ranoidea</taxon>
        <taxon>Ranidae</taxon>
        <taxon>Staurois</taxon>
    </lineage>
</organism>
<dbReference type="EMBL" id="CATNWA010009143">
    <property type="protein sequence ID" value="CAI9557464.1"/>
    <property type="molecule type" value="Genomic_DNA"/>
</dbReference>
<dbReference type="Proteomes" id="UP001162483">
    <property type="component" value="Unassembled WGS sequence"/>
</dbReference>
<proteinExistence type="predicted"/>
<name>A0ABN9CCJ9_9NEOB</name>
<protein>
    <submittedName>
        <fullName evidence="1">Uncharacterized protein</fullName>
    </submittedName>
</protein>
<comment type="caution">
    <text evidence="1">The sequence shown here is derived from an EMBL/GenBank/DDBJ whole genome shotgun (WGS) entry which is preliminary data.</text>
</comment>
<gene>
    <name evidence="1" type="ORF">SPARVUS_LOCUS4712165</name>
</gene>
<feature type="non-terminal residue" evidence="1">
    <location>
        <position position="1"/>
    </location>
</feature>
<accession>A0ABN9CCJ9</accession>
<evidence type="ECO:0000313" key="1">
    <source>
        <dbReference type="EMBL" id="CAI9557464.1"/>
    </source>
</evidence>
<keyword evidence="2" id="KW-1185">Reference proteome</keyword>
<reference evidence="1" key="1">
    <citation type="submission" date="2023-05" db="EMBL/GenBank/DDBJ databases">
        <authorList>
            <person name="Stuckert A."/>
        </authorList>
    </citation>
    <scope>NUCLEOTIDE SEQUENCE</scope>
</reference>
<sequence>SGKTRGTRVIWQDCGRRVIWQRLRTPSHWQDCGRRSHLARLRAPRCHLAIPARAPSVNLAILWAPSHPGKTARHRVHWQDSAGIRVIWQSG</sequence>
<evidence type="ECO:0000313" key="2">
    <source>
        <dbReference type="Proteomes" id="UP001162483"/>
    </source>
</evidence>